<keyword evidence="9" id="KW-1133">Transmembrane helix</keyword>
<dbReference type="InterPro" id="IPR008271">
    <property type="entry name" value="Ser/Thr_kinase_AS"/>
</dbReference>
<dbReference type="Gene3D" id="3.30.200.20">
    <property type="entry name" value="Phosphorylase Kinase, domain 1"/>
    <property type="match status" value="1"/>
</dbReference>
<evidence type="ECO:0000259" key="12">
    <source>
        <dbReference type="PROSITE" id="PS51767"/>
    </source>
</evidence>
<organism evidence="13 14">
    <name type="scientific">Neofusicoccum ribis</name>
    <dbReference type="NCBI Taxonomy" id="45134"/>
    <lineage>
        <taxon>Eukaryota</taxon>
        <taxon>Fungi</taxon>
        <taxon>Dikarya</taxon>
        <taxon>Ascomycota</taxon>
        <taxon>Pezizomycotina</taxon>
        <taxon>Dothideomycetes</taxon>
        <taxon>Dothideomycetes incertae sedis</taxon>
        <taxon>Botryosphaeriales</taxon>
        <taxon>Botryosphaeriaceae</taxon>
        <taxon>Neofusicoccum</taxon>
    </lineage>
</organism>
<feature type="chain" id="PRO_5047049670" description="Protein kinase domain-containing protein" evidence="10">
    <location>
        <begin position="27"/>
        <end position="1015"/>
    </location>
</feature>
<dbReference type="PRINTS" id="PR00792">
    <property type="entry name" value="PEPSIN"/>
</dbReference>
<feature type="transmembrane region" description="Helical" evidence="9">
    <location>
        <begin position="441"/>
        <end position="465"/>
    </location>
</feature>
<keyword evidence="2" id="KW-0418">Kinase</keyword>
<keyword evidence="9" id="KW-0812">Transmembrane</keyword>
<feature type="region of interest" description="Disordered" evidence="8">
    <location>
        <begin position="577"/>
        <end position="608"/>
    </location>
</feature>
<dbReference type="InterPro" id="IPR050117">
    <property type="entry name" value="MAPK"/>
</dbReference>
<evidence type="ECO:0000256" key="9">
    <source>
        <dbReference type="SAM" id="Phobius"/>
    </source>
</evidence>
<evidence type="ECO:0000256" key="8">
    <source>
        <dbReference type="SAM" id="MobiDB-lite"/>
    </source>
</evidence>
<dbReference type="Pfam" id="PF00069">
    <property type="entry name" value="Pkinase"/>
    <property type="match status" value="1"/>
</dbReference>
<dbReference type="Gene3D" id="1.10.510.10">
    <property type="entry name" value="Transferase(Phosphotransferase) domain 1"/>
    <property type="match status" value="1"/>
</dbReference>
<evidence type="ECO:0000256" key="4">
    <source>
        <dbReference type="ARBA" id="ARBA00022840"/>
    </source>
</evidence>
<dbReference type="InterPro" id="IPR017441">
    <property type="entry name" value="Protein_kinase_ATP_BS"/>
</dbReference>
<evidence type="ECO:0000256" key="5">
    <source>
        <dbReference type="ARBA" id="ARBA00047919"/>
    </source>
</evidence>
<protein>
    <recommendedName>
        <fullName evidence="15">Protein kinase domain-containing protein</fullName>
    </recommendedName>
</protein>
<feature type="domain" description="Protein kinase" evidence="11">
    <location>
        <begin position="649"/>
        <end position="914"/>
    </location>
</feature>
<evidence type="ECO:0000313" key="13">
    <source>
        <dbReference type="EMBL" id="KAL1621345.1"/>
    </source>
</evidence>
<feature type="signal peptide" evidence="10">
    <location>
        <begin position="1"/>
        <end position="26"/>
    </location>
</feature>
<name>A0ABR3SHU7_9PEZI</name>
<dbReference type="InterPro" id="IPR011009">
    <property type="entry name" value="Kinase-like_dom_sf"/>
</dbReference>
<keyword evidence="9" id="KW-0472">Membrane</keyword>
<feature type="binding site" evidence="7">
    <location>
        <position position="679"/>
    </location>
    <ligand>
        <name>ATP</name>
        <dbReference type="ChEBI" id="CHEBI:30616"/>
    </ligand>
</feature>
<evidence type="ECO:0000259" key="11">
    <source>
        <dbReference type="PROSITE" id="PS50011"/>
    </source>
</evidence>
<keyword evidence="4 7" id="KW-0067">ATP-binding</keyword>
<dbReference type="CDD" id="cd07857">
    <property type="entry name" value="STKc_MPK1"/>
    <property type="match status" value="1"/>
</dbReference>
<gene>
    <name evidence="13" type="ORF">SLS56_009231</name>
</gene>
<dbReference type="PROSITE" id="PS00108">
    <property type="entry name" value="PROTEIN_KINASE_ST"/>
    <property type="match status" value="1"/>
</dbReference>
<feature type="domain" description="Peptidase A1" evidence="12">
    <location>
        <begin position="56"/>
        <end position="401"/>
    </location>
</feature>
<feature type="compositionally biased region" description="Polar residues" evidence="8">
    <location>
        <begin position="482"/>
        <end position="493"/>
    </location>
</feature>
<evidence type="ECO:0008006" key="15">
    <source>
        <dbReference type="Google" id="ProtNLM"/>
    </source>
</evidence>
<sequence>MTLLSAMKALAFSFVFLVTFPSKCSSVELEPRATTVPAPIVFTPDQNWDGIDGQWSSFTLRVGTPQQFVRVFPATSSQQTWVVRPEGCAYTTDTSTCENLRGWTFDISASSTWDFIGNYSTWIERQLGIYAGASYGYDTVGLGGVGEGGPTILNTTVGAMMDLDFFVGIFGLHPKPTNFTTFNNPSPSYMSKLKDQQLIPSLSYGYTAGNQYRLNKVLASLTLGGYDSAKFTPNNLTFSFAPDNERDVVVGLQGISMTSETEANVDLLPEPVTMYIDSLVPQIWLPVAACERFEEAFGLTYDNDTELYLVNDTLHDNLVAQNANVTFTLGQTTSGGETIDIVLPYAAFDLTAQPPYQGLSEQTSYFPLRRGLNDSQYIFGRTFLQEAYIIVDHERQNFSVSQCVFALNAGQTIIPIIIPEDSNSTSSAQGAGSGGSLSTGAIAGIAVGGVVGVLAVLSLIGLLYWRKRYKKLKAMVGPDKSASASTGDGSSEAQAAGGQNGKPTLVIPKAELDATPSANAQAQEKDDKYDLPTLLYPSEVEANEQQIFEMPGDFPSRSEADSRQLSEKQAMMVREQKYNGTDPEPSPTTPTAPDRPRPSPVRPEDVKRVIHTGDTPVSPLAVEAATMSDLQGRKVFKVFNQEFIVDERYTVTKELGQGAYGIVCAAQNNQTQEGVAIKKVTNVFSKKILAKRALREIKLLQHFRELMECDLAAIIRSGQPLTDAHFQSFIYQILCGLKYIHSANVLHRDLKPGNLLVNADCELKICDFGLARGFSMDPEENAGYMTEYVATRWYRAPEIMLSFQSYTKAIDVWSVGCILAELLGGKPFFKGRDYVDQLNQILHYLGTPNEETLSRIGSPRAQDYVRNLPYMPKVSFQQLFRNANPDALDLLDRMLAFDPSQRISVEEALEHRYLHIWHDASDEPSCPTTFDFHFEVVEDIGEMKKMILAEVQRFRQMVRVQPQGGAHAANQQPQVPIPEHYDPRAYEDPRPHEAQAAIHEMGLEQELQAGMDRRA</sequence>
<feature type="compositionally biased region" description="Basic and acidic residues" evidence="8">
    <location>
        <begin position="594"/>
        <end position="608"/>
    </location>
</feature>
<keyword evidence="10" id="KW-0732">Signal</keyword>
<comment type="caution">
    <text evidence="13">The sequence shown here is derived from an EMBL/GenBank/DDBJ whole genome shotgun (WGS) entry which is preliminary data.</text>
</comment>
<dbReference type="PROSITE" id="PS50011">
    <property type="entry name" value="PROTEIN_KINASE_DOM"/>
    <property type="match status" value="1"/>
</dbReference>
<dbReference type="InterPro" id="IPR033121">
    <property type="entry name" value="PEPTIDASE_A1"/>
</dbReference>
<comment type="similarity">
    <text evidence="1">Belongs to the peptidase A1 family.</text>
</comment>
<dbReference type="CDD" id="cd05471">
    <property type="entry name" value="pepsin_like"/>
    <property type="match status" value="1"/>
</dbReference>
<dbReference type="InterPro" id="IPR000719">
    <property type="entry name" value="Prot_kinase_dom"/>
</dbReference>
<evidence type="ECO:0000256" key="10">
    <source>
        <dbReference type="SAM" id="SignalP"/>
    </source>
</evidence>
<keyword evidence="2" id="KW-0723">Serine/threonine-protein kinase</keyword>
<keyword evidence="14" id="KW-1185">Reference proteome</keyword>
<evidence type="ECO:0000256" key="7">
    <source>
        <dbReference type="PROSITE-ProRule" id="PRU10141"/>
    </source>
</evidence>
<evidence type="ECO:0000256" key="6">
    <source>
        <dbReference type="ARBA" id="ARBA00048130"/>
    </source>
</evidence>
<comment type="catalytic activity">
    <reaction evidence="6">
        <text>L-seryl-[protein] + ATP = O-phospho-L-seryl-[protein] + ADP + H(+)</text>
        <dbReference type="Rhea" id="RHEA:17989"/>
        <dbReference type="Rhea" id="RHEA-COMP:9863"/>
        <dbReference type="Rhea" id="RHEA-COMP:11604"/>
        <dbReference type="ChEBI" id="CHEBI:15378"/>
        <dbReference type="ChEBI" id="CHEBI:29999"/>
        <dbReference type="ChEBI" id="CHEBI:30616"/>
        <dbReference type="ChEBI" id="CHEBI:83421"/>
        <dbReference type="ChEBI" id="CHEBI:456216"/>
        <dbReference type="EC" id="2.7.11.24"/>
    </reaction>
    <physiologicalReaction direction="left-to-right" evidence="6">
        <dbReference type="Rhea" id="RHEA:17990"/>
    </physiologicalReaction>
</comment>
<dbReference type="SUPFAM" id="SSF56112">
    <property type="entry name" value="Protein kinase-like (PK-like)"/>
    <property type="match status" value="1"/>
</dbReference>
<comment type="catalytic activity">
    <reaction evidence="5">
        <text>L-threonyl-[protein] + ATP = O-phospho-L-threonyl-[protein] + ADP + H(+)</text>
        <dbReference type="Rhea" id="RHEA:46608"/>
        <dbReference type="Rhea" id="RHEA-COMP:11060"/>
        <dbReference type="Rhea" id="RHEA-COMP:11605"/>
        <dbReference type="ChEBI" id="CHEBI:15378"/>
        <dbReference type="ChEBI" id="CHEBI:30013"/>
        <dbReference type="ChEBI" id="CHEBI:30616"/>
        <dbReference type="ChEBI" id="CHEBI:61977"/>
        <dbReference type="ChEBI" id="CHEBI:456216"/>
        <dbReference type="EC" id="2.7.11.24"/>
    </reaction>
    <physiologicalReaction direction="left-to-right" evidence="5">
        <dbReference type="Rhea" id="RHEA:46609"/>
    </physiologicalReaction>
</comment>
<dbReference type="Proteomes" id="UP001521116">
    <property type="component" value="Unassembled WGS sequence"/>
</dbReference>
<dbReference type="SUPFAM" id="SSF50630">
    <property type="entry name" value="Acid proteases"/>
    <property type="match status" value="1"/>
</dbReference>
<dbReference type="PANTHER" id="PTHR24055">
    <property type="entry name" value="MITOGEN-ACTIVATED PROTEIN KINASE"/>
    <property type="match status" value="1"/>
</dbReference>
<dbReference type="InterPro" id="IPR021109">
    <property type="entry name" value="Peptidase_aspartic_dom_sf"/>
</dbReference>
<dbReference type="Gene3D" id="2.40.70.10">
    <property type="entry name" value="Acid Proteases"/>
    <property type="match status" value="2"/>
</dbReference>
<dbReference type="PROSITE" id="PS00107">
    <property type="entry name" value="PROTEIN_KINASE_ATP"/>
    <property type="match status" value="1"/>
</dbReference>
<keyword evidence="3 7" id="KW-0547">Nucleotide-binding</keyword>
<evidence type="ECO:0000256" key="2">
    <source>
        <dbReference type="ARBA" id="ARBA00022527"/>
    </source>
</evidence>
<dbReference type="InterPro" id="IPR034164">
    <property type="entry name" value="Pepsin-like_dom"/>
</dbReference>
<keyword evidence="2" id="KW-0808">Transferase</keyword>
<evidence type="ECO:0000256" key="3">
    <source>
        <dbReference type="ARBA" id="ARBA00022741"/>
    </source>
</evidence>
<proteinExistence type="inferred from homology"/>
<dbReference type="Pfam" id="PF00026">
    <property type="entry name" value="Asp"/>
    <property type="match status" value="1"/>
</dbReference>
<evidence type="ECO:0000313" key="14">
    <source>
        <dbReference type="Proteomes" id="UP001521116"/>
    </source>
</evidence>
<dbReference type="SMART" id="SM00220">
    <property type="entry name" value="S_TKc"/>
    <property type="match status" value="1"/>
</dbReference>
<evidence type="ECO:0000256" key="1">
    <source>
        <dbReference type="ARBA" id="ARBA00007447"/>
    </source>
</evidence>
<feature type="region of interest" description="Disordered" evidence="8">
    <location>
        <begin position="478"/>
        <end position="504"/>
    </location>
</feature>
<accession>A0ABR3SHU7</accession>
<dbReference type="InterPro" id="IPR001461">
    <property type="entry name" value="Aspartic_peptidase_A1"/>
</dbReference>
<feature type="region of interest" description="Disordered" evidence="8">
    <location>
        <begin position="962"/>
        <end position="987"/>
    </location>
</feature>
<dbReference type="PROSITE" id="PS51767">
    <property type="entry name" value="PEPTIDASE_A1"/>
    <property type="match status" value="1"/>
</dbReference>
<dbReference type="EMBL" id="JAJVDC020000152">
    <property type="protein sequence ID" value="KAL1621345.1"/>
    <property type="molecule type" value="Genomic_DNA"/>
</dbReference>
<reference evidence="13 14" key="1">
    <citation type="submission" date="2024-02" db="EMBL/GenBank/DDBJ databases">
        <title>De novo assembly and annotation of 12 fungi associated with fruit tree decline syndrome in Ontario, Canada.</title>
        <authorList>
            <person name="Sulman M."/>
            <person name="Ellouze W."/>
            <person name="Ilyukhin E."/>
        </authorList>
    </citation>
    <scope>NUCLEOTIDE SEQUENCE [LARGE SCALE GENOMIC DNA]</scope>
    <source>
        <strain evidence="13 14">M1-105</strain>
    </source>
</reference>